<evidence type="ECO:0000313" key="3">
    <source>
        <dbReference type="Proteomes" id="UP001275436"/>
    </source>
</evidence>
<comment type="caution">
    <text evidence="2">The sequence shown here is derived from an EMBL/GenBank/DDBJ whole genome shotgun (WGS) entry which is preliminary data.</text>
</comment>
<feature type="transmembrane region" description="Helical" evidence="1">
    <location>
        <begin position="108"/>
        <end position="126"/>
    </location>
</feature>
<dbReference type="Proteomes" id="UP001275436">
    <property type="component" value="Unassembled WGS sequence"/>
</dbReference>
<gene>
    <name evidence="2" type="ORF">MACH08_04350</name>
</gene>
<protein>
    <recommendedName>
        <fullName evidence="4">DUF1304 domain-containing protein</fullName>
    </recommendedName>
</protein>
<keyword evidence="1" id="KW-0472">Membrane</keyword>
<sequence>MELYTVIAFIVVILFLVVALFQILLVIGCPLGEFALGGMYKVLPKKLLFISGINALVLLVMCGVFAAYTGLWSVSSSINFHMMASIITGFLVLNTIANLFSRSKKEKYVMTPLSGVMFLFCLYLVLFT</sequence>
<feature type="transmembrane region" description="Helical" evidence="1">
    <location>
        <begin position="6"/>
        <end position="27"/>
    </location>
</feature>
<evidence type="ECO:0000256" key="1">
    <source>
        <dbReference type="SAM" id="Phobius"/>
    </source>
</evidence>
<reference evidence="2 3" key="1">
    <citation type="submission" date="2023-02" db="EMBL/GenBank/DDBJ databases">
        <title>Oceanobacillus kimchii IFOP_LL358 isolated form Alexandrium catenella lab strain.</title>
        <authorList>
            <person name="Gajardo G."/>
            <person name="Ueki S."/>
            <person name="Maruyama F."/>
        </authorList>
    </citation>
    <scope>NUCLEOTIDE SEQUENCE [LARGE SCALE GENOMIC DNA]</scope>
    <source>
        <strain evidence="2 3">IFOP_LL358</strain>
    </source>
</reference>
<feature type="transmembrane region" description="Helical" evidence="1">
    <location>
        <begin position="47"/>
        <end position="68"/>
    </location>
</feature>
<proteinExistence type="predicted"/>
<keyword evidence="3" id="KW-1185">Reference proteome</keyword>
<dbReference type="RefSeq" id="WP_317957639.1">
    <property type="nucleotide sequence ID" value="NZ_BSKO01000001.1"/>
</dbReference>
<evidence type="ECO:0000313" key="2">
    <source>
        <dbReference type="EMBL" id="GLO64651.1"/>
    </source>
</evidence>
<organism evidence="2 3">
    <name type="scientific">Oceanobacillus kimchii</name>
    <dbReference type="NCBI Taxonomy" id="746691"/>
    <lineage>
        <taxon>Bacteria</taxon>
        <taxon>Bacillati</taxon>
        <taxon>Bacillota</taxon>
        <taxon>Bacilli</taxon>
        <taxon>Bacillales</taxon>
        <taxon>Bacillaceae</taxon>
        <taxon>Oceanobacillus</taxon>
    </lineage>
</organism>
<accession>A0ABQ5TET6</accession>
<keyword evidence="1" id="KW-0812">Transmembrane</keyword>
<dbReference type="EMBL" id="BSKO01000001">
    <property type="protein sequence ID" value="GLO64651.1"/>
    <property type="molecule type" value="Genomic_DNA"/>
</dbReference>
<name>A0ABQ5TET6_9BACI</name>
<evidence type="ECO:0008006" key="4">
    <source>
        <dbReference type="Google" id="ProtNLM"/>
    </source>
</evidence>
<feature type="transmembrane region" description="Helical" evidence="1">
    <location>
        <begin position="80"/>
        <end position="101"/>
    </location>
</feature>
<keyword evidence="1" id="KW-1133">Transmembrane helix</keyword>